<dbReference type="Gene3D" id="3.15.10.10">
    <property type="entry name" value="Bactericidal permeability-increasing protein, domain 1"/>
    <property type="match status" value="1"/>
</dbReference>
<evidence type="ECO:0000313" key="5">
    <source>
        <dbReference type="Proteomes" id="UP000326458"/>
    </source>
</evidence>
<feature type="signal peptide" evidence="3">
    <location>
        <begin position="1"/>
        <end position="20"/>
    </location>
</feature>
<keyword evidence="2" id="KW-0964">Secreted</keyword>
<evidence type="ECO:0000256" key="2">
    <source>
        <dbReference type="ARBA" id="ARBA00022525"/>
    </source>
</evidence>
<organism evidence="4 5">
    <name type="scientific">Muntiacus muntjak</name>
    <name type="common">Barking deer</name>
    <name type="synonym">Indian muntjac</name>
    <dbReference type="NCBI Taxonomy" id="9888"/>
    <lineage>
        <taxon>Eukaryota</taxon>
        <taxon>Metazoa</taxon>
        <taxon>Chordata</taxon>
        <taxon>Craniata</taxon>
        <taxon>Vertebrata</taxon>
        <taxon>Euteleostomi</taxon>
        <taxon>Mammalia</taxon>
        <taxon>Eutheria</taxon>
        <taxon>Laurasiatheria</taxon>
        <taxon>Artiodactyla</taxon>
        <taxon>Ruminantia</taxon>
        <taxon>Pecora</taxon>
        <taxon>Cervidae</taxon>
        <taxon>Muntiacinae</taxon>
        <taxon>Muntiacus</taxon>
    </lineage>
</organism>
<keyword evidence="5" id="KW-1185">Reference proteome</keyword>
<dbReference type="EMBL" id="VCEA01000002">
    <property type="protein sequence ID" value="KAB0346803.1"/>
    <property type="molecule type" value="Genomic_DNA"/>
</dbReference>
<dbReference type="Proteomes" id="UP000326458">
    <property type="component" value="Unassembled WGS sequence"/>
</dbReference>
<evidence type="ECO:0000256" key="3">
    <source>
        <dbReference type="SAM" id="SignalP"/>
    </source>
</evidence>
<reference evidence="4 5" key="1">
    <citation type="submission" date="2019-06" db="EMBL/GenBank/DDBJ databases">
        <title>Discovery of a novel chromosome fission-fusion reversal in muntjac.</title>
        <authorList>
            <person name="Mudd A.B."/>
            <person name="Bredeson J.V."/>
            <person name="Baum R."/>
            <person name="Hockemeyer D."/>
            <person name="Rokhsar D.S."/>
        </authorList>
    </citation>
    <scope>NUCLEOTIDE SEQUENCE [LARGE SCALE GENOMIC DNA]</scope>
    <source>
        <strain evidence="4">UTSW_UCB_Mm</strain>
        <tissue evidence="4">Fibroblast cell line</tissue>
    </source>
</reference>
<comment type="subcellular location">
    <subcellularLocation>
        <location evidence="1">Secreted</location>
    </subcellularLocation>
</comment>
<dbReference type="GO" id="GO:0043129">
    <property type="term" value="P:surfactant homeostasis"/>
    <property type="evidence" value="ECO:0007669"/>
    <property type="project" value="TreeGrafter"/>
</dbReference>
<accession>A0A5N3VCU0</accession>
<dbReference type="PANTHER" id="PTHR47015">
    <property type="entry name" value="BPI FOLD-CONTAINING FAMILY A MEMBER 1"/>
    <property type="match status" value="1"/>
</dbReference>
<gene>
    <name evidence="4" type="ORF">FD754_011660</name>
</gene>
<protein>
    <recommendedName>
        <fullName evidence="6">Lipid-binding serum glycoprotein N-terminal domain-containing protein</fullName>
    </recommendedName>
</protein>
<evidence type="ECO:0000313" key="4">
    <source>
        <dbReference type="EMBL" id="KAB0346803.1"/>
    </source>
</evidence>
<name>A0A5N3VCU0_MUNMU</name>
<evidence type="ECO:0000256" key="1">
    <source>
        <dbReference type="ARBA" id="ARBA00004613"/>
    </source>
</evidence>
<comment type="caution">
    <text evidence="4">The sequence shown here is derived from an EMBL/GenBank/DDBJ whole genome shotgun (WGS) entry which is preliminary data.</text>
</comment>
<proteinExistence type="predicted"/>
<feature type="chain" id="PRO_5024374843" description="Lipid-binding serum glycoprotein N-terminal domain-containing protein" evidence="3">
    <location>
        <begin position="21"/>
        <end position="224"/>
    </location>
</feature>
<dbReference type="PANTHER" id="PTHR47015:SF3">
    <property type="entry name" value="BPIFA4P PROTEIN-RELATED"/>
    <property type="match status" value="1"/>
</dbReference>
<sequence length="224" mass="25049">MQKVSSLFIIFCGLLALSSAQEVLSEVSSQINDVLTQELLSMGFLPSLQKISLQESLQNVFHLPADVLGINSDIYVVVELEDPRLLQVFLQDSVNNKEAELLVALAFSAHTQLPGLNPLIFQVRTNMKVQLRLEKDVNGIYRLTFGHCRLIPESVRIQSGSLPSNEYSGLISFRMDWLDLLTLQGTLKNLLQHHSSKASVLRKIPWAEQPGGLQSMGLKRVRLD</sequence>
<dbReference type="InterPro" id="IPR051902">
    <property type="entry name" value="BPI_fold-superfamily_member"/>
</dbReference>
<evidence type="ECO:0008006" key="6">
    <source>
        <dbReference type="Google" id="ProtNLM"/>
    </source>
</evidence>
<keyword evidence="3" id="KW-0732">Signal</keyword>
<dbReference type="GO" id="GO:0005576">
    <property type="term" value="C:extracellular region"/>
    <property type="evidence" value="ECO:0007669"/>
    <property type="project" value="UniProtKB-SubCell"/>
</dbReference>
<dbReference type="AlphaFoldDB" id="A0A5N3VCU0"/>